<dbReference type="GO" id="GO:0005886">
    <property type="term" value="C:plasma membrane"/>
    <property type="evidence" value="ECO:0007669"/>
    <property type="project" value="UniProtKB-SubCell"/>
</dbReference>
<protein>
    <submittedName>
        <fullName evidence="2">MFS transporter</fullName>
    </submittedName>
</protein>
<sequence>MHKRISLDRLFLPIESGIAGLNKKNLSLLMASMVFSSVWLMITTEAPFTGYLSYLGASDLQYGVMMSLPYLGAAFQLIGARLLERAHLKTKLYRCAGILKGFLWTAVGLLPLFHGCLDPIVFAMILCVGAAMFGALVNMTLTTLLGIVVPGGILGRYLSGRSRVGTAANLVFGLVVSLLLDHLLAPYNYVVVFSFAGLCCMADALIVGKVQELPANGLSKAAPKPIRAGRLLKDRAFRRYVGFWVAWNFSYYLASPFNAKYCLGPLGMSFTQFTVCCNYLYYAITLCSLPFWGSFIDRFGCRKTIYVAFSGIGAVGCLWLFAKPGQMLVPVLFYGLGGTVWCVVELLNQHMMISQTPEEGRQQYVAVYSTCALVLGQGMATLAGGVVMGAIHGWIGEGRLPVAGLALDKYQLLFILASFLRFFVILFLAPRLQEREKA</sequence>
<proteinExistence type="predicted"/>
<dbReference type="CDD" id="cd06174">
    <property type="entry name" value="MFS"/>
    <property type="match status" value="1"/>
</dbReference>
<evidence type="ECO:0000313" key="3">
    <source>
        <dbReference type="Proteomes" id="UP000449193"/>
    </source>
</evidence>
<dbReference type="InterPro" id="IPR036259">
    <property type="entry name" value="MFS_trans_sf"/>
</dbReference>
<accession>A0A6I3QR32</accession>
<evidence type="ECO:0000313" key="2">
    <source>
        <dbReference type="EMBL" id="MTS50375.1"/>
    </source>
</evidence>
<dbReference type="PANTHER" id="PTHR23526">
    <property type="entry name" value="INTEGRAL MEMBRANE TRANSPORT PROTEIN-RELATED"/>
    <property type="match status" value="1"/>
</dbReference>
<dbReference type="PANTHER" id="PTHR23526:SF2">
    <property type="entry name" value="MAJOR FACILITATOR SUPERFAMILY (MFS) PROFILE DOMAIN-CONTAINING PROTEIN"/>
    <property type="match status" value="1"/>
</dbReference>
<dbReference type="Pfam" id="PF07690">
    <property type="entry name" value="MFS_1"/>
    <property type="match status" value="1"/>
</dbReference>
<reference evidence="2 3" key="1">
    <citation type="journal article" date="2019" name="Nat. Med.">
        <title>A library of human gut bacterial isolates paired with longitudinal multiomics data enables mechanistic microbiome research.</title>
        <authorList>
            <person name="Poyet M."/>
            <person name="Groussin M."/>
            <person name="Gibbons S.M."/>
            <person name="Avila-Pacheco J."/>
            <person name="Jiang X."/>
            <person name="Kearney S.M."/>
            <person name="Perrotta A.R."/>
            <person name="Berdy B."/>
            <person name="Zhao S."/>
            <person name="Lieberman T.D."/>
            <person name="Swanson P.K."/>
            <person name="Smith M."/>
            <person name="Roesemann S."/>
            <person name="Alexander J.E."/>
            <person name="Rich S.A."/>
            <person name="Livny J."/>
            <person name="Vlamakis H."/>
            <person name="Clish C."/>
            <person name="Bullock K."/>
            <person name="Deik A."/>
            <person name="Scott J."/>
            <person name="Pierce K.A."/>
            <person name="Xavier R.J."/>
            <person name="Alm E.J."/>
        </authorList>
    </citation>
    <scope>NUCLEOTIDE SEQUENCE [LARGE SCALE GENOMIC DNA]</scope>
    <source>
        <strain evidence="2 3">BIOML-A7</strain>
    </source>
</reference>
<dbReference type="Gene3D" id="1.20.1250.20">
    <property type="entry name" value="MFS general substrate transporter like domains"/>
    <property type="match status" value="2"/>
</dbReference>
<dbReference type="AlphaFoldDB" id="A0A6I3QR32"/>
<organism evidence="2 3">
    <name type="scientific">Ruthenibacterium lactatiformans</name>
    <dbReference type="NCBI Taxonomy" id="1550024"/>
    <lineage>
        <taxon>Bacteria</taxon>
        <taxon>Bacillati</taxon>
        <taxon>Bacillota</taxon>
        <taxon>Clostridia</taxon>
        <taxon>Eubacteriales</taxon>
        <taxon>Oscillospiraceae</taxon>
        <taxon>Ruthenibacterium</taxon>
    </lineage>
</organism>
<evidence type="ECO:0000256" key="1">
    <source>
        <dbReference type="ARBA" id="ARBA00004651"/>
    </source>
</evidence>
<dbReference type="SUPFAM" id="SSF103473">
    <property type="entry name" value="MFS general substrate transporter"/>
    <property type="match status" value="1"/>
</dbReference>
<dbReference type="InterPro" id="IPR052528">
    <property type="entry name" value="Sugar_transport-like"/>
</dbReference>
<dbReference type="InterPro" id="IPR011701">
    <property type="entry name" value="MFS"/>
</dbReference>
<dbReference type="GO" id="GO:0022857">
    <property type="term" value="F:transmembrane transporter activity"/>
    <property type="evidence" value="ECO:0007669"/>
    <property type="project" value="InterPro"/>
</dbReference>
<dbReference type="Proteomes" id="UP000449193">
    <property type="component" value="Unassembled WGS sequence"/>
</dbReference>
<comment type="caution">
    <text evidence="2">The sequence shown here is derived from an EMBL/GenBank/DDBJ whole genome shotgun (WGS) entry which is preliminary data.</text>
</comment>
<comment type="subcellular location">
    <subcellularLocation>
        <location evidence="1">Cell membrane</location>
        <topology evidence="1">Multi-pass membrane protein</topology>
    </subcellularLocation>
</comment>
<name>A0A6I3QR32_9FIRM</name>
<dbReference type="RefSeq" id="WP_123158904.1">
    <property type="nucleotide sequence ID" value="NZ_WMZL01000004.1"/>
</dbReference>
<gene>
    <name evidence="2" type="ORF">GMD52_02310</name>
</gene>
<dbReference type="EMBL" id="WMZR01000002">
    <property type="protein sequence ID" value="MTS50375.1"/>
    <property type="molecule type" value="Genomic_DNA"/>
</dbReference>